<evidence type="ECO:0000313" key="1">
    <source>
        <dbReference type="EMBL" id="RGB94293.1"/>
    </source>
</evidence>
<name>A0A3E2UDL1_9FIRM</name>
<sequence>MTERRTGLFKCRNCGCIFEGKVDVTQAVNWAIKDITETLGGDGITSVFHGTFLPERFVIHWCKKDMACICDLIGWKVGEEAQDDGK</sequence>
<dbReference type="Proteomes" id="UP000260783">
    <property type="component" value="Unassembled WGS sequence"/>
</dbReference>
<comment type="caution">
    <text evidence="1">The sequence shown here is derived from an EMBL/GenBank/DDBJ whole genome shotgun (WGS) entry which is preliminary data.</text>
</comment>
<dbReference type="RefSeq" id="WP_117527823.1">
    <property type="nucleotide sequence ID" value="NZ_JAQCXC010000018.1"/>
</dbReference>
<protein>
    <submittedName>
        <fullName evidence="1">Uncharacterized protein</fullName>
    </submittedName>
</protein>
<accession>A0A3E2UDL1</accession>
<evidence type="ECO:0000313" key="2">
    <source>
        <dbReference type="Proteomes" id="UP000260783"/>
    </source>
</evidence>
<organism evidence="1 2">
    <name type="scientific">Faecalibacterium prausnitzii</name>
    <dbReference type="NCBI Taxonomy" id="853"/>
    <lineage>
        <taxon>Bacteria</taxon>
        <taxon>Bacillati</taxon>
        <taxon>Bacillota</taxon>
        <taxon>Clostridia</taxon>
        <taxon>Eubacteriales</taxon>
        <taxon>Oscillospiraceae</taxon>
        <taxon>Faecalibacterium</taxon>
    </lineage>
</organism>
<proteinExistence type="predicted"/>
<dbReference type="AlphaFoldDB" id="A0A3E2UDL1"/>
<reference evidence="1 2" key="1">
    <citation type="submission" date="2018-08" db="EMBL/GenBank/DDBJ databases">
        <title>A genome reference for cultivated species of the human gut microbiota.</title>
        <authorList>
            <person name="Zou Y."/>
            <person name="Xue W."/>
            <person name="Luo G."/>
        </authorList>
    </citation>
    <scope>NUCLEOTIDE SEQUENCE [LARGE SCALE GENOMIC DNA]</scope>
    <source>
        <strain evidence="1 2">AF29-11BH</strain>
    </source>
</reference>
<gene>
    <name evidence="1" type="ORF">DWZ04_13445</name>
</gene>
<dbReference type="EMBL" id="QVEW01000018">
    <property type="protein sequence ID" value="RGB94293.1"/>
    <property type="molecule type" value="Genomic_DNA"/>
</dbReference>